<dbReference type="Proteomes" id="UP001498398">
    <property type="component" value="Unassembled WGS sequence"/>
</dbReference>
<keyword evidence="4 9" id="KW-0547">Nucleotide-binding</keyword>
<evidence type="ECO:0000313" key="12">
    <source>
        <dbReference type="EMBL" id="KAK7469209.1"/>
    </source>
</evidence>
<proteinExistence type="predicted"/>
<evidence type="ECO:0000256" key="1">
    <source>
        <dbReference type="ARBA" id="ARBA00012513"/>
    </source>
</evidence>
<evidence type="ECO:0000256" key="10">
    <source>
        <dbReference type="SAM" id="MobiDB-lite"/>
    </source>
</evidence>
<dbReference type="InterPro" id="IPR017441">
    <property type="entry name" value="Protein_kinase_ATP_BS"/>
</dbReference>
<dbReference type="Pfam" id="PF00069">
    <property type="entry name" value="Pkinase"/>
    <property type="match status" value="2"/>
</dbReference>
<feature type="region of interest" description="Disordered" evidence="10">
    <location>
        <begin position="222"/>
        <end position="274"/>
    </location>
</feature>
<feature type="domain" description="Protein kinase" evidence="11">
    <location>
        <begin position="44"/>
        <end position="604"/>
    </location>
</feature>
<dbReference type="InterPro" id="IPR000719">
    <property type="entry name" value="Prot_kinase_dom"/>
</dbReference>
<dbReference type="EC" id="2.7.11.1" evidence="1"/>
<accession>A0ABR1JYQ3</accession>
<feature type="compositionally biased region" description="Polar residues" evidence="10">
    <location>
        <begin position="373"/>
        <end position="392"/>
    </location>
</feature>
<protein>
    <recommendedName>
        <fullName evidence="1">non-specific serine/threonine protein kinase</fullName>
        <ecNumber evidence="1">2.7.11.1</ecNumber>
    </recommendedName>
</protein>
<evidence type="ECO:0000256" key="7">
    <source>
        <dbReference type="ARBA" id="ARBA00047899"/>
    </source>
</evidence>
<comment type="catalytic activity">
    <reaction evidence="8">
        <text>L-seryl-[protein] + ATP = O-phospho-L-seryl-[protein] + ADP + H(+)</text>
        <dbReference type="Rhea" id="RHEA:17989"/>
        <dbReference type="Rhea" id="RHEA-COMP:9863"/>
        <dbReference type="Rhea" id="RHEA-COMP:11604"/>
        <dbReference type="ChEBI" id="CHEBI:15378"/>
        <dbReference type="ChEBI" id="CHEBI:29999"/>
        <dbReference type="ChEBI" id="CHEBI:30616"/>
        <dbReference type="ChEBI" id="CHEBI:83421"/>
        <dbReference type="ChEBI" id="CHEBI:456216"/>
        <dbReference type="EC" id="2.7.11.1"/>
    </reaction>
</comment>
<evidence type="ECO:0000256" key="4">
    <source>
        <dbReference type="ARBA" id="ARBA00022741"/>
    </source>
</evidence>
<dbReference type="PANTHER" id="PTHR47634">
    <property type="entry name" value="PROTEIN KINASE DOMAIN-CONTAINING PROTEIN-RELATED"/>
    <property type="match status" value="1"/>
</dbReference>
<sequence>MSHADGSYSSPASIMTEDEEDWEDYVKGGYHPVKIGDTFSDGRYTVVRKLGWGHFSTVWLAKDSKMNRHVALKVVKSAPRYTETALDEIKLLQRLITSNTPPVAPTPSNPNPPPSPAHTHPGRSHVISFLDHFRHKGPNGTHVCMVFEVLGENLLGLIKRHQNKGVPMPLVKQIAKQILLGLDYMHRCCGVIHTDLKPENVLICIDNVEDIILAELAANPPSQSNAIPGTANGAAPSRMIGVPPSTGRGGNQTPRSDSIFITGSQPLPSPSSSFGSSSFLAGLSSLSSAQNSSEGSSAPGTSVLDRYAFGMSRLDDAHTSTSPKSAGKQPAVTSPDQVADQVGNVSIAGSLAENEDNGEDDALRFGKGGKKQTPGSASAANSKPSLLTQSAPNRAALHENDAGPVSPQGGPGSLGPGSIASEGMGGLEAMINSGALEQEKITVKIADLGNATWVEHHFTDDIQTRQYRCPEVILGAKWGPSADIWSVACVVFELITGGDYLFDPASGSRYSKDDDHIAQIMELMGPIPSTLALGGKYSAEFFNRKGELRHIQKLRYWPLDNVLHDKYLFPRPAAEALASFLCPMLRLYPDKRAKASEMVHHNWLEGVVVQGEIDVLRRLEEEESRGRARQGTTSRESSTSSPSIDRTRTPTRSSIASTATAAASPGPSKSSGSAGSQERSRKRLSGLTLSEADAMKPIDETIIPETPQSSSPAAGSALASGITKLGPAPTPGSAMTATAGAKENTGTPSKGKKGGGR</sequence>
<dbReference type="SUPFAM" id="SSF56112">
    <property type="entry name" value="Protein kinase-like (PK-like)"/>
    <property type="match status" value="1"/>
</dbReference>
<dbReference type="PANTHER" id="PTHR47634:SF9">
    <property type="entry name" value="PROTEIN KINASE DOMAIN-CONTAINING PROTEIN-RELATED"/>
    <property type="match status" value="1"/>
</dbReference>
<keyword evidence="3 12" id="KW-0808">Transferase</keyword>
<dbReference type="SMART" id="SM00220">
    <property type="entry name" value="S_TKc"/>
    <property type="match status" value="1"/>
</dbReference>
<keyword evidence="13" id="KW-1185">Reference proteome</keyword>
<dbReference type="PROSITE" id="PS50011">
    <property type="entry name" value="PROTEIN_KINASE_DOM"/>
    <property type="match status" value="1"/>
</dbReference>
<evidence type="ECO:0000256" key="9">
    <source>
        <dbReference type="PROSITE-ProRule" id="PRU10141"/>
    </source>
</evidence>
<dbReference type="PROSITE" id="PS00107">
    <property type="entry name" value="PROTEIN_KINASE_ATP"/>
    <property type="match status" value="1"/>
</dbReference>
<evidence type="ECO:0000256" key="6">
    <source>
        <dbReference type="ARBA" id="ARBA00022840"/>
    </source>
</evidence>
<dbReference type="EMBL" id="JBANRG010000003">
    <property type="protein sequence ID" value="KAK7469209.1"/>
    <property type="molecule type" value="Genomic_DNA"/>
</dbReference>
<evidence type="ECO:0000256" key="2">
    <source>
        <dbReference type="ARBA" id="ARBA00022527"/>
    </source>
</evidence>
<keyword evidence="6 9" id="KW-0067">ATP-binding</keyword>
<comment type="caution">
    <text evidence="12">The sequence shown here is derived from an EMBL/GenBank/DDBJ whole genome shotgun (WGS) entry which is preliminary data.</text>
</comment>
<feature type="compositionally biased region" description="Polar residues" evidence="10">
    <location>
        <begin position="251"/>
        <end position="262"/>
    </location>
</feature>
<gene>
    <name evidence="12" type="primary">SKY1</name>
    <name evidence="12" type="ORF">VKT23_003698</name>
</gene>
<feature type="region of interest" description="Disordered" evidence="10">
    <location>
        <begin position="315"/>
        <end position="421"/>
    </location>
</feature>
<keyword evidence="5 12" id="KW-0418">Kinase</keyword>
<dbReference type="Gene3D" id="1.10.510.10">
    <property type="entry name" value="Transferase(Phosphotransferase) domain 1"/>
    <property type="match status" value="2"/>
</dbReference>
<feature type="compositionally biased region" description="Pro residues" evidence="10">
    <location>
        <begin position="102"/>
        <end position="116"/>
    </location>
</feature>
<feature type="binding site" evidence="9">
    <location>
        <position position="73"/>
    </location>
    <ligand>
        <name>ATP</name>
        <dbReference type="ChEBI" id="CHEBI:30616"/>
    </ligand>
</feature>
<feature type="region of interest" description="Disordered" evidence="10">
    <location>
        <begin position="99"/>
        <end position="121"/>
    </location>
</feature>
<organism evidence="12 13">
    <name type="scientific">Marasmiellus scandens</name>
    <dbReference type="NCBI Taxonomy" id="2682957"/>
    <lineage>
        <taxon>Eukaryota</taxon>
        <taxon>Fungi</taxon>
        <taxon>Dikarya</taxon>
        <taxon>Basidiomycota</taxon>
        <taxon>Agaricomycotina</taxon>
        <taxon>Agaricomycetes</taxon>
        <taxon>Agaricomycetidae</taxon>
        <taxon>Agaricales</taxon>
        <taxon>Marasmiineae</taxon>
        <taxon>Omphalotaceae</taxon>
        <taxon>Marasmiellus</taxon>
    </lineage>
</organism>
<comment type="catalytic activity">
    <reaction evidence="7">
        <text>L-threonyl-[protein] + ATP = O-phospho-L-threonyl-[protein] + ADP + H(+)</text>
        <dbReference type="Rhea" id="RHEA:46608"/>
        <dbReference type="Rhea" id="RHEA-COMP:11060"/>
        <dbReference type="Rhea" id="RHEA-COMP:11605"/>
        <dbReference type="ChEBI" id="CHEBI:15378"/>
        <dbReference type="ChEBI" id="CHEBI:30013"/>
        <dbReference type="ChEBI" id="CHEBI:30616"/>
        <dbReference type="ChEBI" id="CHEBI:61977"/>
        <dbReference type="ChEBI" id="CHEBI:456216"/>
        <dbReference type="EC" id="2.7.11.1"/>
    </reaction>
</comment>
<evidence type="ECO:0000259" key="11">
    <source>
        <dbReference type="PROSITE" id="PS50011"/>
    </source>
</evidence>
<dbReference type="InterPro" id="IPR051334">
    <property type="entry name" value="SRPK"/>
</dbReference>
<evidence type="ECO:0000256" key="3">
    <source>
        <dbReference type="ARBA" id="ARBA00022679"/>
    </source>
</evidence>
<dbReference type="InterPro" id="IPR008271">
    <property type="entry name" value="Ser/Thr_kinase_AS"/>
</dbReference>
<keyword evidence="2 12" id="KW-0723">Serine/threonine-protein kinase</keyword>
<feature type="compositionally biased region" description="Low complexity" evidence="10">
    <location>
        <begin position="263"/>
        <end position="274"/>
    </location>
</feature>
<dbReference type="GO" id="GO:0004674">
    <property type="term" value="F:protein serine/threonine kinase activity"/>
    <property type="evidence" value="ECO:0007669"/>
    <property type="project" value="UniProtKB-KW"/>
</dbReference>
<dbReference type="PROSITE" id="PS00108">
    <property type="entry name" value="PROTEIN_KINASE_ST"/>
    <property type="match status" value="1"/>
</dbReference>
<evidence type="ECO:0000256" key="5">
    <source>
        <dbReference type="ARBA" id="ARBA00022777"/>
    </source>
</evidence>
<evidence type="ECO:0000256" key="8">
    <source>
        <dbReference type="ARBA" id="ARBA00048679"/>
    </source>
</evidence>
<feature type="compositionally biased region" description="Low complexity" evidence="10">
    <location>
        <begin position="709"/>
        <end position="721"/>
    </location>
</feature>
<dbReference type="Gene3D" id="3.30.200.20">
    <property type="entry name" value="Phosphorylase Kinase, domain 1"/>
    <property type="match status" value="1"/>
</dbReference>
<feature type="compositionally biased region" description="Low complexity" evidence="10">
    <location>
        <begin position="632"/>
        <end position="676"/>
    </location>
</feature>
<dbReference type="InterPro" id="IPR011009">
    <property type="entry name" value="Kinase-like_dom_sf"/>
</dbReference>
<reference evidence="12 13" key="1">
    <citation type="submission" date="2024-01" db="EMBL/GenBank/DDBJ databases">
        <title>A draft genome for the cacao thread blight pathogen Marasmiellus scandens.</title>
        <authorList>
            <person name="Baruah I.K."/>
            <person name="Leung J."/>
            <person name="Bukari Y."/>
            <person name="Amoako-Attah I."/>
            <person name="Meinhardt L.W."/>
            <person name="Bailey B.A."/>
            <person name="Cohen S.P."/>
        </authorList>
    </citation>
    <scope>NUCLEOTIDE SEQUENCE [LARGE SCALE GENOMIC DNA]</scope>
    <source>
        <strain evidence="12 13">GH-19</strain>
    </source>
</reference>
<name>A0ABR1JYQ3_9AGAR</name>
<evidence type="ECO:0000313" key="13">
    <source>
        <dbReference type="Proteomes" id="UP001498398"/>
    </source>
</evidence>
<feature type="region of interest" description="Disordered" evidence="10">
    <location>
        <begin position="621"/>
        <end position="757"/>
    </location>
</feature>